<evidence type="ECO:0000256" key="1">
    <source>
        <dbReference type="ARBA" id="ARBA00004817"/>
    </source>
</evidence>
<sequence length="190" mass="20896">MLHSPRLPQLLTCVLFGLFACGAQAGTPAPAPASLLPLLVTINERLSIADLVALTKWDSGKPIQDTARESQVIDNARKMAVSRKLDPDEVAELTAAQIEANKLVQYGLLAQWRAADKAPDTPRPDLVNQIRPRLDELQNRLLQQYADFAPYRNDPNCPDWLGTERASLIKDQLHGQALIRATGELCVVAQ</sequence>
<keyword evidence="3 6" id="KW-0732">Signal</keyword>
<organism evidence="8 9">
    <name type="scientific">Pseudomonas brassicacearum</name>
    <dbReference type="NCBI Taxonomy" id="930166"/>
    <lineage>
        <taxon>Bacteria</taxon>
        <taxon>Pseudomonadati</taxon>
        <taxon>Pseudomonadota</taxon>
        <taxon>Gammaproteobacteria</taxon>
        <taxon>Pseudomonadales</taxon>
        <taxon>Pseudomonadaceae</taxon>
        <taxon>Pseudomonas</taxon>
    </lineage>
</organism>
<dbReference type="EMBL" id="MOBK01000001">
    <property type="protein sequence ID" value="RON24634.1"/>
    <property type="molecule type" value="Genomic_DNA"/>
</dbReference>
<evidence type="ECO:0000256" key="6">
    <source>
        <dbReference type="SAM" id="SignalP"/>
    </source>
</evidence>
<comment type="function">
    <text evidence="5">Catalyzes the Claisen rearrangement of chorismate to prephenate.</text>
</comment>
<dbReference type="UniPathway" id="UPA00120">
    <property type="reaction ID" value="UER00203"/>
</dbReference>
<proteinExistence type="predicted"/>
<feature type="chain" id="PRO_5019254183" description="Chorismate mutase" evidence="6">
    <location>
        <begin position="26"/>
        <end position="190"/>
    </location>
</feature>
<keyword evidence="4 5" id="KW-0413">Isomerase</keyword>
<dbReference type="EC" id="5.4.99.5" evidence="2 5"/>
<feature type="signal peptide" evidence="6">
    <location>
        <begin position="1"/>
        <end position="25"/>
    </location>
</feature>
<dbReference type="SMART" id="SM00830">
    <property type="entry name" value="CM_2"/>
    <property type="match status" value="1"/>
</dbReference>
<dbReference type="SUPFAM" id="SSF48600">
    <property type="entry name" value="Chorismate mutase II"/>
    <property type="match status" value="1"/>
</dbReference>
<dbReference type="NCBIfam" id="NF006741">
    <property type="entry name" value="PRK09269.1"/>
    <property type="match status" value="1"/>
</dbReference>
<dbReference type="InterPro" id="IPR002701">
    <property type="entry name" value="CM_II_prokaryot"/>
</dbReference>
<dbReference type="PIRSF" id="PIRSF026640">
    <property type="entry name" value="Peripl_chor_mut"/>
    <property type="match status" value="1"/>
</dbReference>
<dbReference type="Gene3D" id="1.20.59.10">
    <property type="entry name" value="Chorismate mutase"/>
    <property type="match status" value="1"/>
</dbReference>
<evidence type="ECO:0000256" key="3">
    <source>
        <dbReference type="ARBA" id="ARBA00022729"/>
    </source>
</evidence>
<comment type="pathway">
    <text evidence="1 5">Metabolic intermediate biosynthesis; prephenate biosynthesis; prephenate from chorismate: step 1/1.</text>
</comment>
<dbReference type="GO" id="GO:0004106">
    <property type="term" value="F:chorismate mutase activity"/>
    <property type="evidence" value="ECO:0007669"/>
    <property type="project" value="UniProtKB-EC"/>
</dbReference>
<comment type="catalytic activity">
    <reaction evidence="5">
        <text>chorismate = prephenate</text>
        <dbReference type="Rhea" id="RHEA:13897"/>
        <dbReference type="ChEBI" id="CHEBI:29748"/>
        <dbReference type="ChEBI" id="CHEBI:29934"/>
        <dbReference type="EC" id="5.4.99.5"/>
    </reaction>
</comment>
<protein>
    <recommendedName>
        <fullName evidence="2 5">Chorismate mutase</fullName>
        <ecNumber evidence="2 5">5.4.99.5</ecNumber>
    </recommendedName>
</protein>
<dbReference type="PROSITE" id="PS51257">
    <property type="entry name" value="PROKAR_LIPOPROTEIN"/>
    <property type="match status" value="1"/>
</dbReference>
<dbReference type="GO" id="GO:0009697">
    <property type="term" value="P:salicylic acid biosynthetic process"/>
    <property type="evidence" value="ECO:0007669"/>
    <property type="project" value="TreeGrafter"/>
</dbReference>
<dbReference type="InterPro" id="IPR051331">
    <property type="entry name" value="Chorismate_mutase-related"/>
</dbReference>
<dbReference type="PANTHER" id="PTHR38041:SF2">
    <property type="entry name" value="SECRETED CHORISMATE MUTASE"/>
    <property type="match status" value="1"/>
</dbReference>
<evidence type="ECO:0000256" key="2">
    <source>
        <dbReference type="ARBA" id="ARBA00012404"/>
    </source>
</evidence>
<evidence type="ECO:0000259" key="7">
    <source>
        <dbReference type="PROSITE" id="PS51168"/>
    </source>
</evidence>
<accession>A0A423IGQ8</accession>
<evidence type="ECO:0000256" key="5">
    <source>
        <dbReference type="PIRNR" id="PIRNR026640"/>
    </source>
</evidence>
<dbReference type="GO" id="GO:0046417">
    <property type="term" value="P:chorismate metabolic process"/>
    <property type="evidence" value="ECO:0007669"/>
    <property type="project" value="InterPro"/>
</dbReference>
<reference evidence="8 9" key="1">
    <citation type="submission" date="2016-10" db="EMBL/GenBank/DDBJ databases">
        <title>Comparative genome analysis of multiple Pseudomonas spp. focuses on biocontrol and plant growth promoting traits.</title>
        <authorList>
            <person name="Tao X.-Y."/>
            <person name="Taylor C.G."/>
        </authorList>
    </citation>
    <scope>NUCLEOTIDE SEQUENCE [LARGE SCALE GENOMIC DNA]</scope>
    <source>
        <strain evidence="8 9">38D7</strain>
    </source>
</reference>
<name>A0A423IGQ8_9PSED</name>
<dbReference type="PROSITE" id="PS51168">
    <property type="entry name" value="CHORISMATE_MUT_2"/>
    <property type="match status" value="1"/>
</dbReference>
<evidence type="ECO:0000256" key="4">
    <source>
        <dbReference type="ARBA" id="ARBA00023235"/>
    </source>
</evidence>
<evidence type="ECO:0000313" key="8">
    <source>
        <dbReference type="EMBL" id="RON24634.1"/>
    </source>
</evidence>
<dbReference type="RefSeq" id="WP_123432010.1">
    <property type="nucleotide sequence ID" value="NZ_MOBK01000001.1"/>
</dbReference>
<gene>
    <name evidence="8" type="ORF">BK660_02895</name>
</gene>
<evidence type="ECO:0000313" key="9">
    <source>
        <dbReference type="Proteomes" id="UP000285636"/>
    </source>
</evidence>
<dbReference type="Pfam" id="PF01817">
    <property type="entry name" value="CM_2"/>
    <property type="match status" value="1"/>
</dbReference>
<dbReference type="Proteomes" id="UP000285636">
    <property type="component" value="Unassembled WGS sequence"/>
</dbReference>
<dbReference type="InterPro" id="IPR036263">
    <property type="entry name" value="Chorismate_II_sf"/>
</dbReference>
<feature type="domain" description="Chorismate mutase" evidence="7">
    <location>
        <begin position="18"/>
        <end position="109"/>
    </location>
</feature>
<dbReference type="InterPro" id="IPR036979">
    <property type="entry name" value="CM_dom_sf"/>
</dbReference>
<dbReference type="PANTHER" id="PTHR38041">
    <property type="entry name" value="CHORISMATE MUTASE"/>
    <property type="match status" value="1"/>
</dbReference>
<dbReference type="InterPro" id="IPR008240">
    <property type="entry name" value="Chorismate_mutase_periplasmic"/>
</dbReference>
<comment type="caution">
    <text evidence="8">The sequence shown here is derived from an EMBL/GenBank/DDBJ whole genome shotgun (WGS) entry which is preliminary data.</text>
</comment>
<dbReference type="AlphaFoldDB" id="A0A423IGQ8"/>
<dbReference type="NCBIfam" id="TIGR01806">
    <property type="entry name" value="CM_mono2"/>
    <property type="match status" value="1"/>
</dbReference>